<dbReference type="InterPro" id="IPR027039">
    <property type="entry name" value="Crtac1"/>
</dbReference>
<accession>A0ABU5F3U6</accession>
<sequence>MRYGLIALFLLAAGGAAWFALSPRVPQPTPTPDDGTAPGTNPAVTAEPEPSLPAGVRLAFVDATASAGIEFKHIDGRTEMEYLMDSTGAGAAWIDYDRDGLLDLFLVQGAPVTGGVPAGTPGCKLYRNLGGGKFQDVTAATGVGSVGCGQGATAGDIDNDGFPDLFVTYYGRPNVLFHNEPDGAGGRRFRDITAAAGMATHPDWKDRPNWSTSAAFLDYDGDGLLDLFVCSYVRVDLDKYPDCVTGAARRRAPCSPNRFPGTTCVLYRNLGGNTFADVTTAAGVDQPNAKALGVVALDLDDDGLVDIFVANDGAPNFLFRNLGGGKFEQKGPAAGCIVNGMGNPQAYMGVAVGDFHGDGRPDLFSTTFAGESKSLFRNRGKCLFHDVTAGSGLGPATWHRLGFGTCALDLDRDGSLDLVIANGHVMAHIDADGDPANTFRQPPQLFLNDGRGRFTEFTKQAGPAFQKRYVGRGLAVADYDNDGRADLCLSDSGGPAVLMHNESATPHNWLRLDLRGTKSNRDAVGAKVTVHVGGRKLVRHKEGGGSYLAAHDPRLLVGLGAAPQADKVEVRWPSGLVQTFGPLDGNREHVLTEGVPDPKEAAKK</sequence>
<dbReference type="InterPro" id="IPR011519">
    <property type="entry name" value="UnbV_ASPIC"/>
</dbReference>
<dbReference type="InterPro" id="IPR028994">
    <property type="entry name" value="Integrin_alpha_N"/>
</dbReference>
<gene>
    <name evidence="4" type="ORF">R5W23_001784</name>
</gene>
<dbReference type="PANTHER" id="PTHR16026:SF0">
    <property type="entry name" value="CARTILAGE ACIDIC PROTEIN 1"/>
    <property type="match status" value="1"/>
</dbReference>
<dbReference type="InterPro" id="IPR013517">
    <property type="entry name" value="FG-GAP"/>
</dbReference>
<name>A0ABU5F3U6_9BACT</name>
<protein>
    <submittedName>
        <fullName evidence="4">CRTAC1 family protein</fullName>
    </submittedName>
</protein>
<feature type="domain" description="ASPIC/UnbV" evidence="3">
    <location>
        <begin position="523"/>
        <end position="588"/>
    </location>
</feature>
<evidence type="ECO:0000256" key="2">
    <source>
        <dbReference type="SAM" id="MobiDB-lite"/>
    </source>
</evidence>
<keyword evidence="1" id="KW-0732">Signal</keyword>
<organism evidence="4 5">
    <name type="scientific">Gemmata algarum</name>
    <dbReference type="NCBI Taxonomy" id="2975278"/>
    <lineage>
        <taxon>Bacteria</taxon>
        <taxon>Pseudomonadati</taxon>
        <taxon>Planctomycetota</taxon>
        <taxon>Planctomycetia</taxon>
        <taxon>Gemmatales</taxon>
        <taxon>Gemmataceae</taxon>
        <taxon>Gemmata</taxon>
    </lineage>
</organism>
<proteinExistence type="predicted"/>
<keyword evidence="5" id="KW-1185">Reference proteome</keyword>
<dbReference type="Pfam" id="PF13517">
    <property type="entry name" value="FG-GAP_3"/>
    <property type="match status" value="3"/>
</dbReference>
<dbReference type="RefSeq" id="WP_320687096.1">
    <property type="nucleotide sequence ID" value="NZ_JAXBLV010000179.1"/>
</dbReference>
<reference evidence="5" key="1">
    <citation type="journal article" date="2023" name="Mar. Drugs">
        <title>Gemmata algarum, a Novel Planctomycete Isolated from an Algal Mat, Displays Antimicrobial Activity.</title>
        <authorList>
            <person name="Kumar G."/>
            <person name="Kallscheuer N."/>
            <person name="Kashif M."/>
            <person name="Ahamad S."/>
            <person name="Jagadeeshwari U."/>
            <person name="Pannikurungottu S."/>
            <person name="Haufschild T."/>
            <person name="Kabuu M."/>
            <person name="Sasikala C."/>
            <person name="Jogler C."/>
            <person name="Ramana C."/>
        </authorList>
    </citation>
    <scope>NUCLEOTIDE SEQUENCE [LARGE SCALE GENOMIC DNA]</scope>
    <source>
        <strain evidence="5">JC673</strain>
    </source>
</reference>
<dbReference type="Pfam" id="PF07593">
    <property type="entry name" value="UnbV_ASPIC"/>
    <property type="match status" value="1"/>
</dbReference>
<dbReference type="PANTHER" id="PTHR16026">
    <property type="entry name" value="CARTILAGE ACIDIC PROTEIN 1"/>
    <property type="match status" value="1"/>
</dbReference>
<evidence type="ECO:0000313" key="5">
    <source>
        <dbReference type="Proteomes" id="UP001272242"/>
    </source>
</evidence>
<dbReference type="EMBL" id="JAXBLV010000179">
    <property type="protein sequence ID" value="MDY3560549.1"/>
    <property type="molecule type" value="Genomic_DNA"/>
</dbReference>
<evidence type="ECO:0000313" key="4">
    <source>
        <dbReference type="EMBL" id="MDY3560549.1"/>
    </source>
</evidence>
<dbReference type="SUPFAM" id="SSF69318">
    <property type="entry name" value="Integrin alpha N-terminal domain"/>
    <property type="match status" value="1"/>
</dbReference>
<evidence type="ECO:0000256" key="1">
    <source>
        <dbReference type="ARBA" id="ARBA00022729"/>
    </source>
</evidence>
<evidence type="ECO:0000259" key="3">
    <source>
        <dbReference type="Pfam" id="PF07593"/>
    </source>
</evidence>
<dbReference type="Gene3D" id="2.130.10.130">
    <property type="entry name" value="Integrin alpha, N-terminal"/>
    <property type="match status" value="2"/>
</dbReference>
<comment type="caution">
    <text evidence="4">The sequence shown here is derived from an EMBL/GenBank/DDBJ whole genome shotgun (WGS) entry which is preliminary data.</text>
</comment>
<dbReference type="Proteomes" id="UP001272242">
    <property type="component" value="Unassembled WGS sequence"/>
</dbReference>
<feature type="compositionally biased region" description="Low complexity" evidence="2">
    <location>
        <begin position="32"/>
        <end position="42"/>
    </location>
</feature>
<feature type="region of interest" description="Disordered" evidence="2">
    <location>
        <begin position="25"/>
        <end position="50"/>
    </location>
</feature>